<feature type="compositionally biased region" description="Basic and acidic residues" evidence="1">
    <location>
        <begin position="202"/>
        <end position="220"/>
    </location>
</feature>
<comment type="caution">
    <text evidence="2">The sequence shown here is derived from an EMBL/GenBank/DDBJ whole genome shotgun (WGS) entry which is preliminary data.</text>
</comment>
<dbReference type="EMBL" id="SJPK01000014">
    <property type="protein sequence ID" value="TWT56349.1"/>
    <property type="molecule type" value="Genomic_DNA"/>
</dbReference>
<accession>A0A5C5X169</accession>
<protein>
    <recommendedName>
        <fullName evidence="4">DUF1353 domain-containing protein</fullName>
    </recommendedName>
</protein>
<dbReference type="AlphaFoldDB" id="A0A5C5X169"/>
<keyword evidence="3" id="KW-1185">Reference proteome</keyword>
<dbReference type="OrthoDB" id="7860705at2"/>
<dbReference type="InterPro" id="IPR010767">
    <property type="entry name" value="Phage_CGC-2007_Cje0229"/>
</dbReference>
<proteinExistence type="predicted"/>
<sequence length="338" mass="37790">MRRTLAFALCTFVLLTGCNPTSVPDTTDFGRFEGDIVASWAENGRDMVLKDSFRYVDGSNREWTAPAGAVVNGASIPSAFWSVIGGPFEGKYRNASVVHDVGCEEMLASWEDVHMMFYEACRCGGVDDNQAKLMYYAVYHFGPRWEPIVETVAQPVDNGNGQTVMRNVNVQRVARIDPPPPTIEEVQQVEAFVAEENPQPEAIRRLNRDQLRRRGDRSNRNDQSQSRSRDFAKRWDDQNRSARSQNLGTQSRSRSQSGLQPETEEAVIARVRNHVEQQAGELRPAVYTVQPGRNSYRVEVQYVHEDEQGQVVADPGCKSTAIVSSEGKLVEFVSGNGV</sequence>
<name>A0A5C5X169_9BACT</name>
<evidence type="ECO:0000313" key="3">
    <source>
        <dbReference type="Proteomes" id="UP000318053"/>
    </source>
</evidence>
<evidence type="ECO:0008006" key="4">
    <source>
        <dbReference type="Google" id="ProtNLM"/>
    </source>
</evidence>
<dbReference type="Proteomes" id="UP000318053">
    <property type="component" value="Unassembled WGS sequence"/>
</dbReference>
<dbReference type="Pfam" id="PF07087">
    <property type="entry name" value="DUF1353"/>
    <property type="match status" value="1"/>
</dbReference>
<evidence type="ECO:0000256" key="1">
    <source>
        <dbReference type="SAM" id="MobiDB-lite"/>
    </source>
</evidence>
<gene>
    <name evidence="2" type="ORF">CA85_43520</name>
</gene>
<feature type="compositionally biased region" description="Basic and acidic residues" evidence="1">
    <location>
        <begin position="227"/>
        <end position="240"/>
    </location>
</feature>
<feature type="region of interest" description="Disordered" evidence="1">
    <location>
        <begin position="192"/>
        <end position="263"/>
    </location>
</feature>
<feature type="compositionally biased region" description="Polar residues" evidence="1">
    <location>
        <begin position="241"/>
        <end position="260"/>
    </location>
</feature>
<dbReference type="RefSeq" id="WP_146393191.1">
    <property type="nucleotide sequence ID" value="NZ_SJPK01000014.1"/>
</dbReference>
<evidence type="ECO:0000313" key="2">
    <source>
        <dbReference type="EMBL" id="TWT56349.1"/>
    </source>
</evidence>
<organism evidence="2 3">
    <name type="scientific">Allorhodopirellula solitaria</name>
    <dbReference type="NCBI Taxonomy" id="2527987"/>
    <lineage>
        <taxon>Bacteria</taxon>
        <taxon>Pseudomonadati</taxon>
        <taxon>Planctomycetota</taxon>
        <taxon>Planctomycetia</taxon>
        <taxon>Pirellulales</taxon>
        <taxon>Pirellulaceae</taxon>
        <taxon>Allorhodopirellula</taxon>
    </lineage>
</organism>
<dbReference type="PROSITE" id="PS51257">
    <property type="entry name" value="PROKAR_LIPOPROTEIN"/>
    <property type="match status" value="1"/>
</dbReference>
<reference evidence="2 3" key="1">
    <citation type="submission" date="2019-02" db="EMBL/GenBank/DDBJ databases">
        <title>Deep-cultivation of Planctomycetes and their phenomic and genomic characterization uncovers novel biology.</title>
        <authorList>
            <person name="Wiegand S."/>
            <person name="Jogler M."/>
            <person name="Boedeker C."/>
            <person name="Pinto D."/>
            <person name="Vollmers J."/>
            <person name="Rivas-Marin E."/>
            <person name="Kohn T."/>
            <person name="Peeters S.H."/>
            <person name="Heuer A."/>
            <person name="Rast P."/>
            <person name="Oberbeckmann S."/>
            <person name="Bunk B."/>
            <person name="Jeske O."/>
            <person name="Meyerdierks A."/>
            <person name="Storesund J.E."/>
            <person name="Kallscheuer N."/>
            <person name="Luecker S."/>
            <person name="Lage O.M."/>
            <person name="Pohl T."/>
            <person name="Merkel B.J."/>
            <person name="Hornburger P."/>
            <person name="Mueller R.-W."/>
            <person name="Bruemmer F."/>
            <person name="Labrenz M."/>
            <person name="Spormann A.M."/>
            <person name="Op Den Camp H."/>
            <person name="Overmann J."/>
            <person name="Amann R."/>
            <person name="Jetten M.S.M."/>
            <person name="Mascher T."/>
            <person name="Medema M.H."/>
            <person name="Devos D.P."/>
            <person name="Kaster A.-K."/>
            <person name="Ovreas L."/>
            <person name="Rohde M."/>
            <person name="Galperin M.Y."/>
            <person name="Jogler C."/>
        </authorList>
    </citation>
    <scope>NUCLEOTIDE SEQUENCE [LARGE SCALE GENOMIC DNA]</scope>
    <source>
        <strain evidence="2 3">CA85</strain>
    </source>
</reference>